<comment type="similarity">
    <text evidence="5">Belongs to the SAT4 family.</text>
</comment>
<dbReference type="PANTHER" id="PTHR33048:SF55">
    <property type="entry name" value="INTEGRAL MEMBRANE PROTEIN"/>
    <property type="match status" value="1"/>
</dbReference>
<evidence type="ECO:0000259" key="8">
    <source>
        <dbReference type="Pfam" id="PF20684"/>
    </source>
</evidence>
<feature type="compositionally biased region" description="Polar residues" evidence="6">
    <location>
        <begin position="364"/>
        <end position="374"/>
    </location>
</feature>
<gene>
    <name evidence="9" type="ORF">UREG_01327</name>
</gene>
<comment type="subcellular location">
    <subcellularLocation>
        <location evidence="1">Membrane</location>
        <topology evidence="1">Multi-pass membrane protein</topology>
    </subcellularLocation>
</comment>
<evidence type="ECO:0000256" key="4">
    <source>
        <dbReference type="ARBA" id="ARBA00023136"/>
    </source>
</evidence>
<dbReference type="InterPro" id="IPR049326">
    <property type="entry name" value="Rhodopsin_dom_fungi"/>
</dbReference>
<reference evidence="10" key="1">
    <citation type="journal article" date="2009" name="Genome Res.">
        <title>Comparative genomic analyses of the human fungal pathogens Coccidioides and their relatives.</title>
        <authorList>
            <person name="Sharpton T.J."/>
            <person name="Stajich J.E."/>
            <person name="Rounsley S.D."/>
            <person name="Gardner M.J."/>
            <person name="Wortman J.R."/>
            <person name="Jordar V.S."/>
            <person name="Maiti R."/>
            <person name="Kodira C.D."/>
            <person name="Neafsey D.E."/>
            <person name="Zeng Q."/>
            <person name="Hung C.-Y."/>
            <person name="McMahan C."/>
            <person name="Muszewska A."/>
            <person name="Grynberg M."/>
            <person name="Mandel M.A."/>
            <person name="Kellner E.M."/>
            <person name="Barker B.M."/>
            <person name="Galgiani J.N."/>
            <person name="Orbach M.J."/>
            <person name="Kirkland T.N."/>
            <person name="Cole G.T."/>
            <person name="Henn M.R."/>
            <person name="Birren B.W."/>
            <person name="Taylor J.W."/>
        </authorList>
    </citation>
    <scope>NUCLEOTIDE SEQUENCE [LARGE SCALE GENOMIC DNA]</scope>
    <source>
        <strain evidence="10">UAMH 1704</strain>
    </source>
</reference>
<dbReference type="OMA" id="FSSIFQC"/>
<evidence type="ECO:0000256" key="5">
    <source>
        <dbReference type="ARBA" id="ARBA00038359"/>
    </source>
</evidence>
<dbReference type="InParanoid" id="C4JHG4"/>
<dbReference type="PANTHER" id="PTHR33048">
    <property type="entry name" value="PTH11-LIKE INTEGRAL MEMBRANE PROTEIN (AFU_ORTHOLOGUE AFUA_5G11245)"/>
    <property type="match status" value="1"/>
</dbReference>
<dbReference type="EMBL" id="CH476615">
    <property type="protein sequence ID" value="EEP76478.1"/>
    <property type="molecule type" value="Genomic_DNA"/>
</dbReference>
<feature type="region of interest" description="Disordered" evidence="6">
    <location>
        <begin position="296"/>
        <end position="317"/>
    </location>
</feature>
<evidence type="ECO:0000256" key="2">
    <source>
        <dbReference type="ARBA" id="ARBA00022692"/>
    </source>
</evidence>
<dbReference type="OrthoDB" id="444631at2759"/>
<dbReference type="GeneID" id="8444849"/>
<keyword evidence="10" id="KW-1185">Reference proteome</keyword>
<dbReference type="eggNOG" id="ENOG502SHQF">
    <property type="taxonomic scope" value="Eukaryota"/>
</dbReference>
<feature type="compositionally biased region" description="Basic and acidic residues" evidence="6">
    <location>
        <begin position="383"/>
        <end position="398"/>
    </location>
</feature>
<dbReference type="GO" id="GO:0016020">
    <property type="term" value="C:membrane"/>
    <property type="evidence" value="ECO:0007669"/>
    <property type="project" value="UniProtKB-SubCell"/>
</dbReference>
<dbReference type="AlphaFoldDB" id="C4JHG4"/>
<feature type="transmembrane region" description="Helical" evidence="7">
    <location>
        <begin position="50"/>
        <end position="69"/>
    </location>
</feature>
<feature type="transmembrane region" description="Helical" evidence="7">
    <location>
        <begin position="17"/>
        <end position="38"/>
    </location>
</feature>
<dbReference type="HOGENOM" id="CLU_028200_0_2_1"/>
<feature type="domain" description="Rhodopsin" evidence="8">
    <location>
        <begin position="34"/>
        <end position="280"/>
    </location>
</feature>
<evidence type="ECO:0000256" key="3">
    <source>
        <dbReference type="ARBA" id="ARBA00022989"/>
    </source>
</evidence>
<feature type="transmembrane region" description="Helical" evidence="7">
    <location>
        <begin position="215"/>
        <end position="235"/>
    </location>
</feature>
<name>C4JHG4_UNCRE</name>
<feature type="transmembrane region" description="Helical" evidence="7">
    <location>
        <begin position="180"/>
        <end position="203"/>
    </location>
</feature>
<evidence type="ECO:0000256" key="7">
    <source>
        <dbReference type="SAM" id="Phobius"/>
    </source>
</evidence>
<feature type="transmembrane region" description="Helical" evidence="7">
    <location>
        <begin position="100"/>
        <end position="124"/>
    </location>
</feature>
<evidence type="ECO:0000313" key="10">
    <source>
        <dbReference type="Proteomes" id="UP000002058"/>
    </source>
</evidence>
<dbReference type="KEGG" id="ure:UREG_01327"/>
<keyword evidence="3 7" id="KW-1133">Transmembrane helix</keyword>
<evidence type="ECO:0000256" key="6">
    <source>
        <dbReference type="SAM" id="MobiDB-lite"/>
    </source>
</evidence>
<organism evidence="9 10">
    <name type="scientific">Uncinocarpus reesii (strain UAMH 1704)</name>
    <dbReference type="NCBI Taxonomy" id="336963"/>
    <lineage>
        <taxon>Eukaryota</taxon>
        <taxon>Fungi</taxon>
        <taxon>Dikarya</taxon>
        <taxon>Ascomycota</taxon>
        <taxon>Pezizomycotina</taxon>
        <taxon>Eurotiomycetes</taxon>
        <taxon>Eurotiomycetidae</taxon>
        <taxon>Onygenales</taxon>
        <taxon>Onygenaceae</taxon>
        <taxon>Uncinocarpus</taxon>
    </lineage>
</organism>
<dbReference type="RefSeq" id="XP_002541811.1">
    <property type="nucleotide sequence ID" value="XM_002541765.1"/>
</dbReference>
<dbReference type="InterPro" id="IPR052337">
    <property type="entry name" value="SAT4-like"/>
</dbReference>
<keyword evidence="2 7" id="KW-0812">Transmembrane</keyword>
<sequence length="398" mass="44609">MPFFSHYGDIEDISDKLAIPALVFTIVTPLFIIARFWSRKVFAKRFGADDWVILASAVTTAFEVSFFSFPRLLSRLSLEITKPCTESCLTNSLSLSLSQLYFYAQIFYKINIGLTKISILLLYIKVFIQPWFRKTCWACVSVIIAFTVGTVFSSIFQCTPVQYAFNKKIPGGGHCLNLTAFWYANAVFNILSDVVIIALPIPVVSKLHSPIKTKIAVASVFTIGIFVCITSVLRFTTLNVATSHLDTPWTNIGSSMWTVIEINLGIICACMPTLWRPLSRIFPWVSSHLTNTKYGSGQSLGSQKPIPGGRRAAPTGGREVAGYWTKIGSSDEQLARDYGMYTSAEGERRATWDENMPTEEEEFSNTIRKTTQVSVRYCEGQNDPERGERDIELKRVGR</sequence>
<evidence type="ECO:0000256" key="1">
    <source>
        <dbReference type="ARBA" id="ARBA00004141"/>
    </source>
</evidence>
<accession>C4JHG4</accession>
<dbReference type="Pfam" id="PF20684">
    <property type="entry name" value="Fung_rhodopsin"/>
    <property type="match status" value="1"/>
</dbReference>
<feature type="compositionally biased region" description="Low complexity" evidence="6">
    <location>
        <begin position="307"/>
        <end position="317"/>
    </location>
</feature>
<dbReference type="Proteomes" id="UP000002058">
    <property type="component" value="Unassembled WGS sequence"/>
</dbReference>
<dbReference type="VEuPathDB" id="FungiDB:UREG_01327"/>
<feature type="transmembrane region" description="Helical" evidence="7">
    <location>
        <begin position="255"/>
        <end position="275"/>
    </location>
</feature>
<proteinExistence type="inferred from homology"/>
<feature type="region of interest" description="Disordered" evidence="6">
    <location>
        <begin position="346"/>
        <end position="398"/>
    </location>
</feature>
<feature type="transmembrane region" description="Helical" evidence="7">
    <location>
        <begin position="136"/>
        <end position="156"/>
    </location>
</feature>
<evidence type="ECO:0000313" key="9">
    <source>
        <dbReference type="EMBL" id="EEP76478.1"/>
    </source>
</evidence>
<keyword evidence="4 7" id="KW-0472">Membrane</keyword>
<protein>
    <recommendedName>
        <fullName evidence="8">Rhodopsin domain-containing protein</fullName>
    </recommendedName>
</protein>